<accession>A0A316AR32</accession>
<feature type="domain" description="NADH:quinone oxidoreductase/Mrp antiporter transmembrane" evidence="8">
    <location>
        <begin position="346"/>
        <end position="448"/>
    </location>
</feature>
<dbReference type="InterPro" id="IPR010227">
    <property type="entry name" value="NADH_Q_OxRdtase_chainM/4"/>
</dbReference>
<dbReference type="AlphaFoldDB" id="A0A316AR32"/>
<feature type="transmembrane region" description="Helical" evidence="7">
    <location>
        <begin position="477"/>
        <end position="498"/>
    </location>
</feature>
<feature type="transmembrane region" description="Helical" evidence="7">
    <location>
        <begin position="431"/>
        <end position="456"/>
    </location>
</feature>
<evidence type="ECO:0000256" key="3">
    <source>
        <dbReference type="ARBA" id="ARBA00022692"/>
    </source>
</evidence>
<dbReference type="InterPro" id="IPR001750">
    <property type="entry name" value="ND/Mrp_TM"/>
</dbReference>
<keyword evidence="4 7" id="KW-1133">Transmembrane helix</keyword>
<evidence type="ECO:0000256" key="6">
    <source>
        <dbReference type="RuleBase" id="RU000320"/>
    </source>
</evidence>
<evidence type="ECO:0000313" key="9">
    <source>
        <dbReference type="EMBL" id="PWJ52547.1"/>
    </source>
</evidence>
<dbReference type="GO" id="GO:0012505">
    <property type="term" value="C:endomembrane system"/>
    <property type="evidence" value="ECO:0007669"/>
    <property type="project" value="UniProtKB-SubCell"/>
</dbReference>
<dbReference type="OrthoDB" id="9768329at2"/>
<dbReference type="Pfam" id="PF00361">
    <property type="entry name" value="Proton_antipo_M"/>
    <property type="match status" value="2"/>
</dbReference>
<keyword evidence="5 7" id="KW-0472">Membrane</keyword>
<evidence type="ECO:0000256" key="4">
    <source>
        <dbReference type="ARBA" id="ARBA00022989"/>
    </source>
</evidence>
<proteinExistence type="inferred from homology"/>
<organism evidence="9 10">
    <name type="scientific">Quadrisphaera granulorum</name>
    <dbReference type="NCBI Taxonomy" id="317664"/>
    <lineage>
        <taxon>Bacteria</taxon>
        <taxon>Bacillati</taxon>
        <taxon>Actinomycetota</taxon>
        <taxon>Actinomycetes</taxon>
        <taxon>Kineosporiales</taxon>
        <taxon>Kineosporiaceae</taxon>
        <taxon>Quadrisphaera</taxon>
    </lineage>
</organism>
<evidence type="ECO:0000256" key="2">
    <source>
        <dbReference type="ARBA" id="ARBA00009025"/>
    </source>
</evidence>
<feature type="transmembrane region" description="Helical" evidence="7">
    <location>
        <begin position="107"/>
        <end position="125"/>
    </location>
</feature>
<feature type="transmembrane region" description="Helical" evidence="7">
    <location>
        <begin position="29"/>
        <end position="49"/>
    </location>
</feature>
<evidence type="ECO:0000256" key="5">
    <source>
        <dbReference type="ARBA" id="ARBA00023136"/>
    </source>
</evidence>
<protein>
    <submittedName>
        <fullName evidence="9">NADH dehydrogenase subunit M</fullName>
    </submittedName>
</protein>
<evidence type="ECO:0000256" key="7">
    <source>
        <dbReference type="SAM" id="Phobius"/>
    </source>
</evidence>
<gene>
    <name evidence="9" type="ORF">BXY45_11939</name>
</gene>
<sequence>MLSLLVFMPLVAAGALAVLPRVPDAAARWAWVAVAGAELVLVVAMALAYRTPAPGGLTFEQRVRWIPAVGTSYHVGLDGISLPLAALTCVVFLACAVYALREAHRPRAQAALFLFLQTACLGVFAAQDLVLFFVFFDLSIVGMYFSIAGWGHGDRARSALRFFLYTFLGSLALLVAFIGLYLASAPHTFDIVELAANPPLQGSPTTGVLVLVAALVGLGIKTPVAPVHTWLPPAHTDAPTIGSVVLAGVMLKLGTYGLVRVVMPLLPDAWRAAAWVVVTLGIVSALYGALVALAQSDFKRMVAYTSVNHMGYVVLALGAAGLAGGSAASAASGAPAGGAGSALGAAAASSQQLAVMGAVTQMVSHGLITAALFLLAGVLRDRTGTYAMGPGSTVSGLGRLAPRWAALLAVASFASLGLPAFSGFVAELQVFAGSIATAPVTAVALLGILITAALFLRALQHLLTGPARAPRGGFADLRAAEAVPVVVLLVLATAIGVAPQPLLDVIAPTSAWITSVVTPSATDAVAASVAAPAGS</sequence>
<dbReference type="NCBIfam" id="TIGR01972">
    <property type="entry name" value="NDH_I_M"/>
    <property type="match status" value="1"/>
</dbReference>
<feature type="transmembrane region" description="Helical" evidence="7">
    <location>
        <begin position="272"/>
        <end position="293"/>
    </location>
</feature>
<name>A0A316AR32_9ACTN</name>
<feature type="transmembrane region" description="Helical" evidence="7">
    <location>
        <begin position="354"/>
        <end position="379"/>
    </location>
</feature>
<dbReference type="InterPro" id="IPR003918">
    <property type="entry name" value="NADH_UbQ_OxRdtase"/>
</dbReference>
<comment type="subcellular location">
    <subcellularLocation>
        <location evidence="1">Endomembrane system</location>
        <topology evidence="1">Multi-pass membrane protein</topology>
    </subcellularLocation>
    <subcellularLocation>
        <location evidence="6">Membrane</location>
        <topology evidence="6">Multi-pass membrane protein</topology>
    </subcellularLocation>
</comment>
<feature type="transmembrane region" description="Helical" evidence="7">
    <location>
        <begin position="6"/>
        <end position="22"/>
    </location>
</feature>
<dbReference type="GO" id="GO:0048039">
    <property type="term" value="F:ubiquinone binding"/>
    <property type="evidence" value="ECO:0007669"/>
    <property type="project" value="TreeGrafter"/>
</dbReference>
<dbReference type="RefSeq" id="WP_109775254.1">
    <property type="nucleotide sequence ID" value="NZ_QGDQ01000019.1"/>
</dbReference>
<comment type="caution">
    <text evidence="9">The sequence shown here is derived from an EMBL/GenBank/DDBJ whole genome shotgun (WGS) entry which is preliminary data.</text>
</comment>
<dbReference type="GO" id="GO:0015990">
    <property type="term" value="P:electron transport coupled proton transport"/>
    <property type="evidence" value="ECO:0007669"/>
    <property type="project" value="TreeGrafter"/>
</dbReference>
<evidence type="ECO:0000256" key="1">
    <source>
        <dbReference type="ARBA" id="ARBA00004127"/>
    </source>
</evidence>
<feature type="transmembrane region" description="Helical" evidence="7">
    <location>
        <begin position="400"/>
        <end position="425"/>
    </location>
</feature>
<reference evidence="9 10" key="1">
    <citation type="submission" date="2018-03" db="EMBL/GenBank/DDBJ databases">
        <title>Genomic Encyclopedia of Archaeal and Bacterial Type Strains, Phase II (KMG-II): from individual species to whole genera.</title>
        <authorList>
            <person name="Goeker M."/>
        </authorList>
    </citation>
    <scope>NUCLEOTIDE SEQUENCE [LARGE SCALE GENOMIC DNA]</scope>
    <source>
        <strain evidence="9 10">DSM 44889</strain>
    </source>
</reference>
<evidence type="ECO:0000259" key="8">
    <source>
        <dbReference type="Pfam" id="PF00361"/>
    </source>
</evidence>
<dbReference type="GO" id="GO:0016020">
    <property type="term" value="C:membrane"/>
    <property type="evidence" value="ECO:0007669"/>
    <property type="project" value="UniProtKB-SubCell"/>
</dbReference>
<dbReference type="PANTHER" id="PTHR43507:SF1">
    <property type="entry name" value="NADH-UBIQUINONE OXIDOREDUCTASE CHAIN 4"/>
    <property type="match status" value="1"/>
</dbReference>
<dbReference type="Proteomes" id="UP000245469">
    <property type="component" value="Unassembled WGS sequence"/>
</dbReference>
<feature type="transmembrane region" description="Helical" evidence="7">
    <location>
        <begin position="80"/>
        <end position="100"/>
    </location>
</feature>
<keyword evidence="3 6" id="KW-0812">Transmembrane</keyword>
<feature type="transmembrane region" description="Helical" evidence="7">
    <location>
        <begin position="241"/>
        <end position="266"/>
    </location>
</feature>
<feature type="transmembrane region" description="Helical" evidence="7">
    <location>
        <begin position="313"/>
        <end position="334"/>
    </location>
</feature>
<dbReference type="PANTHER" id="PTHR43507">
    <property type="entry name" value="NADH-UBIQUINONE OXIDOREDUCTASE CHAIN 4"/>
    <property type="match status" value="1"/>
</dbReference>
<dbReference type="GO" id="GO:0042773">
    <property type="term" value="P:ATP synthesis coupled electron transport"/>
    <property type="evidence" value="ECO:0007669"/>
    <property type="project" value="InterPro"/>
</dbReference>
<feature type="transmembrane region" description="Helical" evidence="7">
    <location>
        <begin position="131"/>
        <end position="150"/>
    </location>
</feature>
<evidence type="ECO:0000313" key="10">
    <source>
        <dbReference type="Proteomes" id="UP000245469"/>
    </source>
</evidence>
<feature type="domain" description="NADH:quinone oxidoreductase/Mrp antiporter transmembrane" evidence="8">
    <location>
        <begin position="126"/>
        <end position="328"/>
    </location>
</feature>
<dbReference type="PRINTS" id="PR01437">
    <property type="entry name" value="NUOXDRDTASE4"/>
</dbReference>
<keyword evidence="10" id="KW-1185">Reference proteome</keyword>
<dbReference type="EMBL" id="QGDQ01000019">
    <property type="protein sequence ID" value="PWJ52547.1"/>
    <property type="molecule type" value="Genomic_DNA"/>
</dbReference>
<dbReference type="GO" id="GO:0008137">
    <property type="term" value="F:NADH dehydrogenase (ubiquinone) activity"/>
    <property type="evidence" value="ECO:0007669"/>
    <property type="project" value="InterPro"/>
</dbReference>
<comment type="similarity">
    <text evidence="2">Belongs to the complex I subunit 4 family.</text>
</comment>
<dbReference type="GO" id="GO:0003954">
    <property type="term" value="F:NADH dehydrogenase activity"/>
    <property type="evidence" value="ECO:0007669"/>
    <property type="project" value="TreeGrafter"/>
</dbReference>
<feature type="transmembrane region" description="Helical" evidence="7">
    <location>
        <begin position="162"/>
        <end position="183"/>
    </location>
</feature>
<feature type="transmembrane region" description="Helical" evidence="7">
    <location>
        <begin position="203"/>
        <end position="220"/>
    </location>
</feature>